<reference evidence="1" key="1">
    <citation type="submission" date="2021-01" db="EMBL/GenBank/DDBJ databases">
        <authorList>
            <person name="Eckstrom K.M.E."/>
        </authorList>
    </citation>
    <scope>NUCLEOTIDE SEQUENCE</scope>
    <source>
        <strain evidence="1">UVCC 0001</strain>
    </source>
</reference>
<dbReference type="AlphaFoldDB" id="A0AAD9IFF7"/>
<organism evidence="1 2">
    <name type="scientific">Prototheca wickerhamii</name>
    <dbReference type="NCBI Taxonomy" id="3111"/>
    <lineage>
        <taxon>Eukaryota</taxon>
        <taxon>Viridiplantae</taxon>
        <taxon>Chlorophyta</taxon>
        <taxon>core chlorophytes</taxon>
        <taxon>Trebouxiophyceae</taxon>
        <taxon>Chlorellales</taxon>
        <taxon>Chlorellaceae</taxon>
        <taxon>Prototheca</taxon>
    </lineage>
</organism>
<accession>A0AAD9IFF7</accession>
<comment type="caution">
    <text evidence="1">The sequence shown here is derived from an EMBL/GenBank/DDBJ whole genome shotgun (WGS) entry which is preliminary data.</text>
</comment>
<dbReference type="InterPro" id="IPR036895">
    <property type="entry name" value="Uracil-DNA_glycosylase-like_sf"/>
</dbReference>
<sequence>MPELAGVGFTDLGSGVAGTHSAKFSSTTLAAWRAPLFERLAAHAAVAGTPAIVAFSGKRQFAELFPSKHASILLSEHRPASIVPGRQRVLPSGWPLDRRACEVWVLPSTSGAAAMSREERWGPWRALAARLERV</sequence>
<dbReference type="Gene3D" id="3.40.470.10">
    <property type="entry name" value="Uracil-DNA glycosylase-like domain"/>
    <property type="match status" value="1"/>
</dbReference>
<dbReference type="SUPFAM" id="SSF52141">
    <property type="entry name" value="Uracil-DNA glycosylase-like"/>
    <property type="match status" value="1"/>
</dbReference>
<evidence type="ECO:0000313" key="2">
    <source>
        <dbReference type="Proteomes" id="UP001255856"/>
    </source>
</evidence>
<keyword evidence="2" id="KW-1185">Reference proteome</keyword>
<dbReference type="EMBL" id="JASFZW010000009">
    <property type="protein sequence ID" value="KAK2076571.1"/>
    <property type="molecule type" value="Genomic_DNA"/>
</dbReference>
<name>A0AAD9IFF7_PROWI</name>
<evidence type="ECO:0000313" key="1">
    <source>
        <dbReference type="EMBL" id="KAK2076571.1"/>
    </source>
</evidence>
<proteinExistence type="predicted"/>
<protein>
    <submittedName>
        <fullName evidence="1">Uncharacterized protein</fullName>
    </submittedName>
</protein>
<gene>
    <name evidence="1" type="ORF">QBZ16_005331</name>
</gene>
<dbReference type="Proteomes" id="UP001255856">
    <property type="component" value="Unassembled WGS sequence"/>
</dbReference>